<evidence type="ECO:0000313" key="1">
    <source>
        <dbReference type="EMBL" id="MPM53111.1"/>
    </source>
</evidence>
<accession>A0A645ALC0</accession>
<dbReference type="InterPro" id="IPR052913">
    <property type="entry name" value="Glycopeptide_resist_protein"/>
</dbReference>
<comment type="caution">
    <text evidence="1">The sequence shown here is derived from an EMBL/GenBank/DDBJ whole genome shotgun (WGS) entry which is preliminary data.</text>
</comment>
<gene>
    <name evidence="1" type="ORF">SDC9_99875</name>
</gene>
<sequence>MLDAGLNIIQRQAHAYRVSYYEEDSKPGFDATVFIPSPDLQFINDTGHYVLIQNILDLTNRRLTYEIYGTSDGRKSEITNYHQWDFTAAPPDVWIDDPTLPVGKTIQDEHAIPGLKTAFDWTVIKDGQTLHKKTFTSNYVPWAAVYRRGTGQ</sequence>
<dbReference type="AlphaFoldDB" id="A0A645ALC0"/>
<protein>
    <submittedName>
        <fullName evidence="1">Uncharacterized protein</fullName>
    </submittedName>
</protein>
<name>A0A645ALC0_9ZZZZ</name>
<dbReference type="EMBL" id="VSSQ01014179">
    <property type="protein sequence ID" value="MPM53111.1"/>
    <property type="molecule type" value="Genomic_DNA"/>
</dbReference>
<dbReference type="InterPro" id="IPR007391">
    <property type="entry name" value="Vancomycin_resist_VanW"/>
</dbReference>
<dbReference type="Pfam" id="PF04294">
    <property type="entry name" value="VanW"/>
    <property type="match status" value="1"/>
</dbReference>
<organism evidence="1">
    <name type="scientific">bioreactor metagenome</name>
    <dbReference type="NCBI Taxonomy" id="1076179"/>
    <lineage>
        <taxon>unclassified sequences</taxon>
        <taxon>metagenomes</taxon>
        <taxon>ecological metagenomes</taxon>
    </lineage>
</organism>
<dbReference type="PANTHER" id="PTHR35788">
    <property type="entry name" value="EXPORTED PROTEIN-RELATED"/>
    <property type="match status" value="1"/>
</dbReference>
<dbReference type="PANTHER" id="PTHR35788:SF1">
    <property type="entry name" value="EXPORTED PROTEIN"/>
    <property type="match status" value="1"/>
</dbReference>
<proteinExistence type="predicted"/>
<reference evidence="1" key="1">
    <citation type="submission" date="2019-08" db="EMBL/GenBank/DDBJ databases">
        <authorList>
            <person name="Kucharzyk K."/>
            <person name="Murdoch R.W."/>
            <person name="Higgins S."/>
            <person name="Loffler F."/>
        </authorList>
    </citation>
    <scope>NUCLEOTIDE SEQUENCE</scope>
</reference>